<dbReference type="Proteomes" id="UP000232149">
    <property type="component" value="Unassembled WGS sequence"/>
</dbReference>
<dbReference type="EMBL" id="NPDU01000024">
    <property type="protein sequence ID" value="PJZ61889.1"/>
    <property type="molecule type" value="Genomic_DNA"/>
</dbReference>
<keyword evidence="1" id="KW-1133">Transmembrane helix</keyword>
<name>A0A2M9YJ87_9LEPT</name>
<gene>
    <name evidence="3" type="ORF">CH376_10825</name>
    <name evidence="2" type="ORF">CH380_19340</name>
</gene>
<evidence type="ECO:0000256" key="1">
    <source>
        <dbReference type="SAM" id="Phobius"/>
    </source>
</evidence>
<keyword evidence="1" id="KW-0812">Transmembrane</keyword>
<evidence type="ECO:0000313" key="5">
    <source>
        <dbReference type="Proteomes" id="UP000232188"/>
    </source>
</evidence>
<feature type="transmembrane region" description="Helical" evidence="1">
    <location>
        <begin position="12"/>
        <end position="33"/>
    </location>
</feature>
<proteinExistence type="predicted"/>
<protein>
    <submittedName>
        <fullName evidence="2">Uncharacterized protein</fullName>
    </submittedName>
</protein>
<evidence type="ECO:0000313" key="2">
    <source>
        <dbReference type="EMBL" id="PJZ51602.1"/>
    </source>
</evidence>
<evidence type="ECO:0000313" key="4">
    <source>
        <dbReference type="Proteomes" id="UP000232149"/>
    </source>
</evidence>
<reference evidence="4 5" key="1">
    <citation type="submission" date="2017-07" db="EMBL/GenBank/DDBJ databases">
        <title>Leptospira spp. isolated from tropical soils.</title>
        <authorList>
            <person name="Thibeaux R."/>
            <person name="Iraola G."/>
            <person name="Ferres I."/>
            <person name="Bierque E."/>
            <person name="Girault D."/>
            <person name="Soupe-Gilbert M.-E."/>
            <person name="Picardeau M."/>
            <person name="Goarant C."/>
        </authorList>
    </citation>
    <scope>NUCLEOTIDE SEQUENCE [LARGE SCALE GENOMIC DNA]</scope>
    <source>
        <strain evidence="2 5">FH2-B-C1</strain>
        <strain evidence="3 4">FH2-B-D1</strain>
    </source>
</reference>
<sequence>MEMDQSKETLLVLRDTILVLVIVMCFLALVDLFSKTLSRAPIENPNPIYIGKENILERGLKKPMTGCFFEIFRGERL</sequence>
<evidence type="ECO:0000313" key="3">
    <source>
        <dbReference type="EMBL" id="PJZ61889.1"/>
    </source>
</evidence>
<dbReference type="Proteomes" id="UP000232188">
    <property type="component" value="Unassembled WGS sequence"/>
</dbReference>
<organism evidence="2 5">
    <name type="scientific">Leptospira adleri</name>
    <dbReference type="NCBI Taxonomy" id="2023186"/>
    <lineage>
        <taxon>Bacteria</taxon>
        <taxon>Pseudomonadati</taxon>
        <taxon>Spirochaetota</taxon>
        <taxon>Spirochaetia</taxon>
        <taxon>Leptospirales</taxon>
        <taxon>Leptospiraceae</taxon>
        <taxon>Leptospira</taxon>
    </lineage>
</organism>
<dbReference type="RefSeq" id="WP_100787397.1">
    <property type="nucleotide sequence ID" value="NZ_NPDU01000024.1"/>
</dbReference>
<keyword evidence="4" id="KW-1185">Reference proteome</keyword>
<accession>A0A2M9YJ87</accession>
<comment type="caution">
    <text evidence="2">The sequence shown here is derived from an EMBL/GenBank/DDBJ whole genome shotgun (WGS) entry which is preliminary data.</text>
</comment>
<dbReference type="AlphaFoldDB" id="A0A2M9YJ87"/>
<keyword evidence="1" id="KW-0472">Membrane</keyword>
<dbReference type="EMBL" id="NPDV01000022">
    <property type="protein sequence ID" value="PJZ51602.1"/>
    <property type="molecule type" value="Genomic_DNA"/>
</dbReference>